<protein>
    <submittedName>
        <fullName evidence="2">Uncharacterized protein</fullName>
    </submittedName>
</protein>
<organism evidence="2 3">
    <name type="scientific">Candidatus Shapirobacteria bacterium CG08_land_8_20_14_0_20_39_18</name>
    <dbReference type="NCBI Taxonomy" id="1974883"/>
    <lineage>
        <taxon>Bacteria</taxon>
        <taxon>Candidatus Shapironibacteriota</taxon>
    </lineage>
</organism>
<feature type="transmembrane region" description="Helical" evidence="1">
    <location>
        <begin position="12"/>
        <end position="34"/>
    </location>
</feature>
<keyword evidence="1" id="KW-0472">Membrane</keyword>
<evidence type="ECO:0000256" key="1">
    <source>
        <dbReference type="SAM" id="Phobius"/>
    </source>
</evidence>
<keyword evidence="1" id="KW-0812">Transmembrane</keyword>
<proteinExistence type="predicted"/>
<dbReference type="Proteomes" id="UP000228996">
    <property type="component" value="Unassembled WGS sequence"/>
</dbReference>
<dbReference type="EMBL" id="PEYO01000011">
    <property type="protein sequence ID" value="PIU03676.1"/>
    <property type="molecule type" value="Genomic_DNA"/>
</dbReference>
<comment type="caution">
    <text evidence="2">The sequence shown here is derived from an EMBL/GenBank/DDBJ whole genome shotgun (WGS) entry which is preliminary data.</text>
</comment>
<evidence type="ECO:0000313" key="3">
    <source>
        <dbReference type="Proteomes" id="UP000228996"/>
    </source>
</evidence>
<accession>A0A2M6XDE7</accession>
<name>A0A2M6XDE7_9BACT</name>
<sequence length="67" mass="7660">MYDTSLAWVFNHFGFLGISFLGAIVLSSVFILLYRLIKLPIFIKTVFIFLSDSFFSAFGKYSLGQNH</sequence>
<evidence type="ECO:0000313" key="2">
    <source>
        <dbReference type="EMBL" id="PIU03676.1"/>
    </source>
</evidence>
<dbReference type="AlphaFoldDB" id="A0A2M6XDE7"/>
<reference evidence="3" key="1">
    <citation type="submission" date="2017-09" db="EMBL/GenBank/DDBJ databases">
        <title>Depth-based differentiation of microbial function through sediment-hosted aquifers and enrichment of novel symbionts in the deep terrestrial subsurface.</title>
        <authorList>
            <person name="Probst A.J."/>
            <person name="Ladd B."/>
            <person name="Jarett J.K."/>
            <person name="Geller-Mcgrath D.E."/>
            <person name="Sieber C.M.K."/>
            <person name="Emerson J.B."/>
            <person name="Anantharaman K."/>
            <person name="Thomas B.C."/>
            <person name="Malmstrom R."/>
            <person name="Stieglmeier M."/>
            <person name="Klingl A."/>
            <person name="Woyke T."/>
            <person name="Ryan C.M."/>
            <person name="Banfield J.F."/>
        </authorList>
    </citation>
    <scope>NUCLEOTIDE SEQUENCE [LARGE SCALE GENOMIC DNA]</scope>
</reference>
<gene>
    <name evidence="2" type="ORF">COT44_01970</name>
</gene>
<keyword evidence="1" id="KW-1133">Transmembrane helix</keyword>